<dbReference type="PANTHER" id="PTHR23121:SF9">
    <property type="entry name" value="SODIUM-DEPENDENT GLUCOSE TRANSPORTER 1"/>
    <property type="match status" value="1"/>
</dbReference>
<dbReference type="InterPro" id="IPR011701">
    <property type="entry name" value="MFS"/>
</dbReference>
<comment type="subcellular location">
    <subcellularLocation>
        <location evidence="1">Membrane</location>
        <topology evidence="1">Multi-pass membrane protein</topology>
    </subcellularLocation>
</comment>
<dbReference type="GO" id="GO:0022857">
    <property type="term" value="F:transmembrane transporter activity"/>
    <property type="evidence" value="ECO:0007669"/>
    <property type="project" value="InterPro"/>
</dbReference>
<organism evidence="7 8">
    <name type="scientific">Acrasis kona</name>
    <dbReference type="NCBI Taxonomy" id="1008807"/>
    <lineage>
        <taxon>Eukaryota</taxon>
        <taxon>Discoba</taxon>
        <taxon>Heterolobosea</taxon>
        <taxon>Tetramitia</taxon>
        <taxon>Eutetramitia</taxon>
        <taxon>Acrasidae</taxon>
        <taxon>Acrasis</taxon>
    </lineage>
</organism>
<feature type="transmembrane region" description="Helical" evidence="5">
    <location>
        <begin position="391"/>
        <end position="413"/>
    </location>
</feature>
<gene>
    <name evidence="7" type="ORF">AKO1_005564</name>
</gene>
<reference evidence="7 8" key="1">
    <citation type="submission" date="2024-03" db="EMBL/GenBank/DDBJ databases">
        <title>The Acrasis kona genome and developmental transcriptomes reveal deep origins of eukaryotic multicellular pathways.</title>
        <authorList>
            <person name="Sheikh S."/>
            <person name="Fu C.-J."/>
            <person name="Brown M.W."/>
            <person name="Baldauf S.L."/>
        </authorList>
    </citation>
    <scope>NUCLEOTIDE SEQUENCE [LARGE SCALE GENOMIC DNA]</scope>
    <source>
        <strain evidence="7 8">ATCC MYA-3509</strain>
    </source>
</reference>
<name>A0AAW2YK69_9EUKA</name>
<comment type="caution">
    <text evidence="7">The sequence shown here is derived from an EMBL/GenBank/DDBJ whole genome shotgun (WGS) entry which is preliminary data.</text>
</comment>
<feature type="transmembrane region" description="Helical" evidence="5">
    <location>
        <begin position="57"/>
        <end position="77"/>
    </location>
</feature>
<feature type="transmembrane region" description="Helical" evidence="5">
    <location>
        <begin position="183"/>
        <end position="210"/>
    </location>
</feature>
<dbReference type="PANTHER" id="PTHR23121">
    <property type="entry name" value="SODIUM-DEPENDENT GLUCOSE TRANSPORTER 1"/>
    <property type="match status" value="1"/>
</dbReference>
<keyword evidence="8" id="KW-1185">Reference proteome</keyword>
<feature type="transmembrane region" description="Helical" evidence="5">
    <location>
        <begin position="89"/>
        <end position="112"/>
    </location>
</feature>
<accession>A0AAW2YK69</accession>
<dbReference type="GO" id="GO:0016020">
    <property type="term" value="C:membrane"/>
    <property type="evidence" value="ECO:0007669"/>
    <property type="project" value="UniProtKB-SubCell"/>
</dbReference>
<dbReference type="SUPFAM" id="SSF103473">
    <property type="entry name" value="MFS general substrate transporter"/>
    <property type="match status" value="1"/>
</dbReference>
<evidence type="ECO:0000256" key="2">
    <source>
        <dbReference type="ARBA" id="ARBA00022692"/>
    </source>
</evidence>
<dbReference type="InterPro" id="IPR036259">
    <property type="entry name" value="MFS_trans_sf"/>
</dbReference>
<feature type="transmembrane region" description="Helical" evidence="5">
    <location>
        <begin position="301"/>
        <end position="319"/>
    </location>
</feature>
<dbReference type="Proteomes" id="UP001431209">
    <property type="component" value="Unassembled WGS sequence"/>
</dbReference>
<dbReference type="EMBL" id="JAOPGA020000204">
    <property type="protein sequence ID" value="KAL0477617.1"/>
    <property type="molecule type" value="Genomic_DNA"/>
</dbReference>
<evidence type="ECO:0000259" key="6">
    <source>
        <dbReference type="PROSITE" id="PS50850"/>
    </source>
</evidence>
<dbReference type="Pfam" id="PF07690">
    <property type="entry name" value="MFS_1"/>
    <property type="match status" value="1"/>
</dbReference>
<sequence length="436" mass="48186">MTQATALKYLSENKGKLLTQISLCLALFFQGTIWSMIGPSLPMFAVRTHTKVLSVGYIVTARALGNAIGGIITGNLMDKYTTLPQRRGIIIFTMICLAASLSAATFVSHFIIVLVLNVVAGLAVGSMKTFCNTLVGYLWREQVNIFLQMQQFCFGIGSTLSPLILAGFIKVVGTKERNQWWDSLSICYFCVACSVLIVIVSFLIAPELDVRREVRKKITSKSLGYSAYERILEFVAFCILTVAIMFNTEGVFSGFLYTYLIKTTLINKVNAKFLNSLFWLCFTVARLVALALSYYLKPMYLIIMNSLGLIISLSLMLIFRENIMVISVCVGIIGTYYSTLIPVSMGLPKSYMGIEVTGGMGAMINLATSTANFVSPILVTMAFKMAGSIGFVWYTMTLVLCSSFVYAIVLILFKKDGLVLGRMKRRAELSPLVLNE</sequence>
<evidence type="ECO:0000256" key="1">
    <source>
        <dbReference type="ARBA" id="ARBA00004141"/>
    </source>
</evidence>
<keyword evidence="2 5" id="KW-0812">Transmembrane</keyword>
<feature type="transmembrane region" description="Helical" evidence="5">
    <location>
        <begin position="151"/>
        <end position="171"/>
    </location>
</feature>
<evidence type="ECO:0000256" key="4">
    <source>
        <dbReference type="ARBA" id="ARBA00023136"/>
    </source>
</evidence>
<keyword evidence="3 5" id="KW-1133">Transmembrane helix</keyword>
<proteinExistence type="predicted"/>
<evidence type="ECO:0000256" key="5">
    <source>
        <dbReference type="SAM" id="Phobius"/>
    </source>
</evidence>
<evidence type="ECO:0000313" key="8">
    <source>
        <dbReference type="Proteomes" id="UP001431209"/>
    </source>
</evidence>
<feature type="transmembrane region" description="Helical" evidence="5">
    <location>
        <begin position="359"/>
        <end position="379"/>
    </location>
</feature>
<protein>
    <submittedName>
        <fullName evidence="7">12 TM domain-containing transmembrane protein</fullName>
    </submittedName>
</protein>
<keyword evidence="4 5" id="KW-0472">Membrane</keyword>
<feature type="transmembrane region" description="Helical" evidence="5">
    <location>
        <begin position="325"/>
        <end position="347"/>
    </location>
</feature>
<feature type="domain" description="Major facilitator superfamily (MFS) profile" evidence="6">
    <location>
        <begin position="19"/>
        <end position="415"/>
    </location>
</feature>
<evidence type="ECO:0000313" key="7">
    <source>
        <dbReference type="EMBL" id="KAL0477617.1"/>
    </source>
</evidence>
<feature type="transmembrane region" description="Helical" evidence="5">
    <location>
        <begin position="277"/>
        <end position="296"/>
    </location>
</feature>
<dbReference type="PROSITE" id="PS50850">
    <property type="entry name" value="MFS"/>
    <property type="match status" value="1"/>
</dbReference>
<dbReference type="Gene3D" id="1.20.1250.20">
    <property type="entry name" value="MFS general substrate transporter like domains"/>
    <property type="match status" value="1"/>
</dbReference>
<feature type="transmembrane region" description="Helical" evidence="5">
    <location>
        <begin position="231"/>
        <end position="257"/>
    </location>
</feature>
<dbReference type="AlphaFoldDB" id="A0AAW2YK69"/>
<feature type="transmembrane region" description="Helical" evidence="5">
    <location>
        <begin position="118"/>
        <end position="139"/>
    </location>
</feature>
<feature type="transmembrane region" description="Helical" evidence="5">
    <location>
        <begin position="17"/>
        <end position="37"/>
    </location>
</feature>
<dbReference type="InterPro" id="IPR020846">
    <property type="entry name" value="MFS_dom"/>
</dbReference>
<evidence type="ECO:0000256" key="3">
    <source>
        <dbReference type="ARBA" id="ARBA00022989"/>
    </source>
</evidence>